<evidence type="ECO:0000256" key="9">
    <source>
        <dbReference type="PROSITE-ProRule" id="PRU00176"/>
    </source>
</evidence>
<keyword evidence="6 9" id="KW-0694">RNA-binding</keyword>
<dbReference type="GO" id="GO:1990904">
    <property type="term" value="C:ribonucleoprotein complex"/>
    <property type="evidence" value="ECO:0007669"/>
    <property type="project" value="UniProtKB-KW"/>
</dbReference>
<evidence type="ECO:0000259" key="11">
    <source>
        <dbReference type="PROSITE" id="PS50102"/>
    </source>
</evidence>
<dbReference type="RefSeq" id="XP_031859355.2">
    <property type="nucleotide sequence ID" value="XM_032006334.2"/>
</dbReference>
<feature type="compositionally biased region" description="Basic and acidic residues" evidence="10">
    <location>
        <begin position="208"/>
        <end position="226"/>
    </location>
</feature>
<comment type="subcellular location">
    <subcellularLocation>
        <location evidence="1">Nucleus</location>
    </subcellularLocation>
</comment>
<dbReference type="Proteomes" id="UP000322225">
    <property type="component" value="Chromosome 4"/>
</dbReference>
<dbReference type="InterPro" id="IPR051945">
    <property type="entry name" value="RRM_MRD1_RNA_proc_ribogen"/>
</dbReference>
<proteinExistence type="inferred from homology"/>
<dbReference type="CDD" id="cd12568">
    <property type="entry name" value="RRM3_MRD1"/>
    <property type="match status" value="1"/>
</dbReference>
<feature type="domain" description="RRM" evidence="11">
    <location>
        <begin position="273"/>
        <end position="351"/>
    </location>
</feature>
<evidence type="ECO:0000256" key="7">
    <source>
        <dbReference type="ARBA" id="ARBA00023242"/>
    </source>
</evidence>
<keyword evidence="7" id="KW-0539">Nucleus</keyword>
<dbReference type="InterPro" id="IPR034482">
    <property type="entry name" value="Mrd1_RRM3"/>
</dbReference>
<evidence type="ECO:0000256" key="8">
    <source>
        <dbReference type="ARBA" id="ARBA00023274"/>
    </source>
</evidence>
<keyword evidence="5" id="KW-0677">Repeat</keyword>
<reference evidence="12" key="1">
    <citation type="submission" date="2017-08" db="EMBL/GenBank/DDBJ databases">
        <authorList>
            <person name="Cuomo C."/>
            <person name="Billmyre B."/>
            <person name="Heitman J."/>
        </authorList>
    </citation>
    <scope>NUCLEOTIDE SEQUENCE</scope>
    <source>
        <strain evidence="12">CBS 12478</strain>
    </source>
</reference>
<dbReference type="EMBL" id="CP144054">
    <property type="protein sequence ID" value="WWD18165.1"/>
    <property type="molecule type" value="Genomic_DNA"/>
</dbReference>
<evidence type="ECO:0000313" key="12">
    <source>
        <dbReference type="EMBL" id="WWD18165.1"/>
    </source>
</evidence>
<dbReference type="PANTHER" id="PTHR48039:SF5">
    <property type="entry name" value="RNA-BINDING PROTEIN 28"/>
    <property type="match status" value="1"/>
</dbReference>
<evidence type="ECO:0000256" key="3">
    <source>
        <dbReference type="ARBA" id="ARBA00013428"/>
    </source>
</evidence>
<dbReference type="GO" id="GO:0005730">
    <property type="term" value="C:nucleolus"/>
    <property type="evidence" value="ECO:0007669"/>
    <property type="project" value="TreeGrafter"/>
</dbReference>
<dbReference type="InterPro" id="IPR012677">
    <property type="entry name" value="Nucleotide-bd_a/b_plait_sf"/>
</dbReference>
<feature type="domain" description="RRM" evidence="11">
    <location>
        <begin position="47"/>
        <end position="125"/>
    </location>
</feature>
<dbReference type="InterPro" id="IPR000504">
    <property type="entry name" value="RRM_dom"/>
</dbReference>
<feature type="region of interest" description="Disordered" evidence="10">
    <location>
        <begin position="129"/>
        <end position="165"/>
    </location>
</feature>
<feature type="compositionally biased region" description="Low complexity" evidence="10">
    <location>
        <begin position="144"/>
        <end position="159"/>
    </location>
</feature>
<keyword evidence="4" id="KW-0698">rRNA processing</keyword>
<dbReference type="PANTHER" id="PTHR48039">
    <property type="entry name" value="RNA-BINDING MOTIF PROTEIN 14B"/>
    <property type="match status" value="1"/>
</dbReference>
<dbReference type="PROSITE" id="PS50102">
    <property type="entry name" value="RRM"/>
    <property type="match status" value="5"/>
</dbReference>
<protein>
    <recommendedName>
        <fullName evidence="3">Multiple RNA-binding domain-containing protein 1</fullName>
    </recommendedName>
</protein>
<dbReference type="Pfam" id="PF00076">
    <property type="entry name" value="RRM_1"/>
    <property type="match status" value="4"/>
</dbReference>
<dbReference type="SMART" id="SM00360">
    <property type="entry name" value="RRM"/>
    <property type="match status" value="5"/>
</dbReference>
<dbReference type="SUPFAM" id="SSF54928">
    <property type="entry name" value="RNA-binding domain, RBD"/>
    <property type="match status" value="4"/>
</dbReference>
<feature type="region of interest" description="Disordered" evidence="10">
    <location>
        <begin position="204"/>
        <end position="229"/>
    </location>
</feature>
<keyword evidence="13" id="KW-1185">Reference proteome</keyword>
<sequence length="827" mass="89316">MQRPKSEGGRIKDNLMLTPNYRGKSQKLKIRSRWPLVSKISVDKKLSRLIFLNLPANITPETFKSTLSSPASLSSTTITDTKLVPKRRFAFVGYKDADEAKKVKEWFDGTFGFGGGKVKVDFVRDDPLAPAPNKKGNSKEIKVQSASTGTSDATADAQQPAAGPSKRLQEFMDVMKGADATSTTATTTTASTSAATAVPGDAGWVADGLKKDKPEKSKKGKERSAEPETVVEEVDDDAAWLKRRQTALEAEGEAGSSTGPQLSADEQLILSTGRLFVRNLAFIVTSADLSSHFSRFGRVDEVHLPVSQQSGEPLGTAFLQFHDPAEALQAYKTLDKTTFQGRLLHVLPGRAKPGQDGAGVQGIVDGKVLGKADEGRGEVKKGVDAKRKEESARGVNWASLYMNSDAVAASVASKMGVSKSELLNGDDGNAAVKLALAETAVIEETKKYFEEAGIVLDALQPRVPRSQTTILAKNIPYGTTIQSLTDLFAPHGTLARVLLPPAGTLGVVEFENSMDAGRAFKALAYRRLGNAVLYLEKGPVGMFKPSSTAGAAPISTQAKAIEEGRLLAEKVSALPENPDPSDEAGSTLFLKNLNFSTTTTQLGVLLSSLPGFSFARVQTKPDPKREGERLSMGYGFVGFKTKDAAEKALKGLEGFEVDGKKLEVKFAQRGVEEDRKEDRKKSGGEMEGKTKSTKVLVKNLPFEVTKKEIRELFSAYGQLKSLRLPRKSTLNATGSQSTRGFAFLEFTTHTEALRAMEALKHTHLLGRHLVLEWAKENDEVDVSSLREKVGREVRGLKEGEDGRGGKRRKLDLTGGGDKQDDLDGLEV</sequence>
<dbReference type="CDD" id="cd12320">
    <property type="entry name" value="RRM6_RBM19_RRM5_MRD1"/>
    <property type="match status" value="1"/>
</dbReference>
<evidence type="ECO:0000256" key="10">
    <source>
        <dbReference type="SAM" id="MobiDB-lite"/>
    </source>
</evidence>
<evidence type="ECO:0000313" key="13">
    <source>
        <dbReference type="Proteomes" id="UP000322225"/>
    </source>
</evidence>
<feature type="domain" description="RRM" evidence="11">
    <location>
        <begin position="586"/>
        <end position="669"/>
    </location>
</feature>
<dbReference type="KEGG" id="ksn:43590492"/>
<name>A0AAJ8LJ00_9TREE</name>
<organism evidence="12 13">
    <name type="scientific">Kwoniella shandongensis</name>
    <dbReference type="NCBI Taxonomy" id="1734106"/>
    <lineage>
        <taxon>Eukaryota</taxon>
        <taxon>Fungi</taxon>
        <taxon>Dikarya</taxon>
        <taxon>Basidiomycota</taxon>
        <taxon>Agaricomycotina</taxon>
        <taxon>Tremellomycetes</taxon>
        <taxon>Tremellales</taxon>
        <taxon>Cryptococcaceae</taxon>
        <taxon>Kwoniella</taxon>
    </lineage>
</organism>
<dbReference type="GO" id="GO:0006364">
    <property type="term" value="P:rRNA processing"/>
    <property type="evidence" value="ECO:0007669"/>
    <property type="project" value="UniProtKB-KW"/>
</dbReference>
<evidence type="ECO:0000256" key="1">
    <source>
        <dbReference type="ARBA" id="ARBA00004123"/>
    </source>
</evidence>
<dbReference type="GeneID" id="43590492"/>
<reference evidence="12" key="2">
    <citation type="submission" date="2024-01" db="EMBL/GenBank/DDBJ databases">
        <title>Comparative genomics of Cryptococcus and Kwoniella reveals pathogenesis evolution and contrasting modes of karyotype evolution via chromosome fusion or intercentromeric recombination.</title>
        <authorList>
            <person name="Coelho M.A."/>
            <person name="David-Palma M."/>
            <person name="Shea T."/>
            <person name="Bowers K."/>
            <person name="McGinley-Smith S."/>
            <person name="Mohammad A.W."/>
            <person name="Gnirke A."/>
            <person name="Yurkov A.M."/>
            <person name="Nowrousian M."/>
            <person name="Sun S."/>
            <person name="Cuomo C.A."/>
            <person name="Heitman J."/>
        </authorList>
    </citation>
    <scope>NUCLEOTIDE SEQUENCE</scope>
    <source>
        <strain evidence="12">CBS 12478</strain>
    </source>
</reference>
<feature type="compositionally biased region" description="Basic and acidic residues" evidence="10">
    <location>
        <begin position="793"/>
        <end position="804"/>
    </location>
</feature>
<dbReference type="FunFam" id="3.30.70.330:FF:000942">
    <property type="entry name" value="Multiple RNA-binding domain-containing protein 1"/>
    <property type="match status" value="1"/>
</dbReference>
<evidence type="ECO:0000256" key="6">
    <source>
        <dbReference type="ARBA" id="ARBA00022884"/>
    </source>
</evidence>
<feature type="region of interest" description="Disordered" evidence="10">
    <location>
        <begin position="793"/>
        <end position="827"/>
    </location>
</feature>
<comment type="similarity">
    <text evidence="2">Belongs to the RRM MRD1 family.</text>
</comment>
<feature type="region of interest" description="Disordered" evidence="10">
    <location>
        <begin position="669"/>
        <end position="690"/>
    </location>
</feature>
<dbReference type="AlphaFoldDB" id="A0AAJ8LJ00"/>
<feature type="domain" description="RRM" evidence="11">
    <location>
        <begin position="468"/>
        <end position="540"/>
    </location>
</feature>
<gene>
    <name evidence="12" type="ORF">CI109_102614</name>
</gene>
<dbReference type="GO" id="GO:0003729">
    <property type="term" value="F:mRNA binding"/>
    <property type="evidence" value="ECO:0007669"/>
    <property type="project" value="TreeGrafter"/>
</dbReference>
<accession>A0AAJ8LJ00</accession>
<keyword evidence="8" id="KW-0687">Ribonucleoprotein</keyword>
<evidence type="ECO:0000256" key="2">
    <source>
        <dbReference type="ARBA" id="ARBA00008033"/>
    </source>
</evidence>
<feature type="domain" description="RRM" evidence="11">
    <location>
        <begin position="693"/>
        <end position="776"/>
    </location>
</feature>
<evidence type="ECO:0000256" key="5">
    <source>
        <dbReference type="ARBA" id="ARBA00022737"/>
    </source>
</evidence>
<dbReference type="InterPro" id="IPR035979">
    <property type="entry name" value="RBD_domain_sf"/>
</dbReference>
<dbReference type="Gene3D" id="3.30.70.330">
    <property type="match status" value="5"/>
</dbReference>
<evidence type="ECO:0000256" key="4">
    <source>
        <dbReference type="ARBA" id="ARBA00022552"/>
    </source>
</evidence>